<protein>
    <recommendedName>
        <fullName evidence="3">DUF674 domain-containing protein</fullName>
    </recommendedName>
</protein>
<gene>
    <name evidence="1" type="ORF">SORBI_3003G066200</name>
</gene>
<name>A0A1B6Q1N4_SORBI</name>
<dbReference type="Gramene" id="KXG31841">
    <property type="protein sequence ID" value="KXG31841"/>
    <property type="gene ID" value="SORBI_3003G066200"/>
</dbReference>
<dbReference type="InParanoid" id="A0A1B6Q1N4"/>
<dbReference type="PANTHER" id="PTHR33103:SF117">
    <property type="entry name" value="DUF674 DOMAIN-CONTAINING PROTEIN"/>
    <property type="match status" value="1"/>
</dbReference>
<dbReference type="EMBL" id="CM000762">
    <property type="protein sequence ID" value="KXG31841.1"/>
    <property type="molecule type" value="Genomic_DNA"/>
</dbReference>
<reference evidence="2" key="2">
    <citation type="journal article" date="2018" name="Plant J.">
        <title>The Sorghum bicolor reference genome: improved assembly, gene annotations, a transcriptome atlas, and signatures of genome organization.</title>
        <authorList>
            <person name="McCormick R.F."/>
            <person name="Truong S.K."/>
            <person name="Sreedasyam A."/>
            <person name="Jenkins J."/>
            <person name="Shu S."/>
            <person name="Sims D."/>
            <person name="Kennedy M."/>
            <person name="Amirebrahimi M."/>
            <person name="Weers B.D."/>
            <person name="McKinley B."/>
            <person name="Mattison A."/>
            <person name="Morishige D.T."/>
            <person name="Grimwood J."/>
            <person name="Schmutz J."/>
            <person name="Mullet J.E."/>
        </authorList>
    </citation>
    <scope>NUCLEOTIDE SEQUENCE [LARGE SCALE GENOMIC DNA]</scope>
    <source>
        <strain evidence="2">cv. BTx623</strain>
    </source>
</reference>
<dbReference type="InterPro" id="IPR007750">
    <property type="entry name" value="DUF674"/>
</dbReference>
<organism evidence="1 2">
    <name type="scientific">Sorghum bicolor</name>
    <name type="common">Sorghum</name>
    <name type="synonym">Sorghum vulgare</name>
    <dbReference type="NCBI Taxonomy" id="4558"/>
    <lineage>
        <taxon>Eukaryota</taxon>
        <taxon>Viridiplantae</taxon>
        <taxon>Streptophyta</taxon>
        <taxon>Embryophyta</taxon>
        <taxon>Tracheophyta</taxon>
        <taxon>Spermatophyta</taxon>
        <taxon>Magnoliopsida</taxon>
        <taxon>Liliopsida</taxon>
        <taxon>Poales</taxon>
        <taxon>Poaceae</taxon>
        <taxon>PACMAD clade</taxon>
        <taxon>Panicoideae</taxon>
        <taxon>Andropogonodae</taxon>
        <taxon>Andropogoneae</taxon>
        <taxon>Sorghinae</taxon>
        <taxon>Sorghum</taxon>
    </lineage>
</organism>
<dbReference type="PANTHER" id="PTHR33103">
    <property type="entry name" value="OS01G0153900 PROTEIN"/>
    <property type="match status" value="1"/>
</dbReference>
<evidence type="ECO:0008006" key="3">
    <source>
        <dbReference type="Google" id="ProtNLM"/>
    </source>
</evidence>
<proteinExistence type="predicted"/>
<evidence type="ECO:0000313" key="2">
    <source>
        <dbReference type="Proteomes" id="UP000000768"/>
    </source>
</evidence>
<dbReference type="Proteomes" id="UP000000768">
    <property type="component" value="Chromosome 3"/>
</dbReference>
<dbReference type="AlphaFoldDB" id="A0A1B6Q1N4"/>
<evidence type="ECO:0000313" key="1">
    <source>
        <dbReference type="EMBL" id="KXG31841.1"/>
    </source>
</evidence>
<sequence>MATTTMILKMKLLIDTKKNRVLFAEANKDVVDFLFSLLALPVATIVKMLGKESMCGSVGNLYGSVENLDYSYVPRPKNFFKCSYTHCNDYVTDSSGVSCPSCGYKNRHIYTDVR</sequence>
<dbReference type="Pfam" id="PF05056">
    <property type="entry name" value="DUF674"/>
    <property type="match status" value="1"/>
</dbReference>
<accession>A0A1B6Q1N4</accession>
<reference evidence="1 2" key="1">
    <citation type="journal article" date="2009" name="Nature">
        <title>The Sorghum bicolor genome and the diversification of grasses.</title>
        <authorList>
            <person name="Paterson A.H."/>
            <person name="Bowers J.E."/>
            <person name="Bruggmann R."/>
            <person name="Dubchak I."/>
            <person name="Grimwood J."/>
            <person name="Gundlach H."/>
            <person name="Haberer G."/>
            <person name="Hellsten U."/>
            <person name="Mitros T."/>
            <person name="Poliakov A."/>
            <person name="Schmutz J."/>
            <person name="Spannagl M."/>
            <person name="Tang H."/>
            <person name="Wang X."/>
            <person name="Wicker T."/>
            <person name="Bharti A.K."/>
            <person name="Chapman J."/>
            <person name="Feltus F.A."/>
            <person name="Gowik U."/>
            <person name="Grigoriev I.V."/>
            <person name="Lyons E."/>
            <person name="Maher C.A."/>
            <person name="Martis M."/>
            <person name="Narechania A."/>
            <person name="Otillar R.P."/>
            <person name="Penning B.W."/>
            <person name="Salamov A.A."/>
            <person name="Wang Y."/>
            <person name="Zhang L."/>
            <person name="Carpita N.C."/>
            <person name="Freeling M."/>
            <person name="Gingle A.R."/>
            <person name="Hash C.T."/>
            <person name="Keller B."/>
            <person name="Klein P."/>
            <person name="Kresovich S."/>
            <person name="McCann M.C."/>
            <person name="Ming R."/>
            <person name="Peterson D.G."/>
            <person name="Mehboob-ur-Rahman"/>
            <person name="Ware D."/>
            <person name="Westhoff P."/>
            <person name="Mayer K.F."/>
            <person name="Messing J."/>
            <person name="Rokhsar D.S."/>
        </authorList>
    </citation>
    <scope>NUCLEOTIDE SEQUENCE [LARGE SCALE GENOMIC DNA]</scope>
    <source>
        <strain evidence="2">cv. BTx623</strain>
    </source>
</reference>
<dbReference type="STRING" id="4558.A0A1B6Q1N4"/>
<keyword evidence="2" id="KW-1185">Reference proteome</keyword>
<dbReference type="OMA" id="THCNDYV"/>